<dbReference type="PANTHER" id="PTHR38480:SF1">
    <property type="entry name" value="SLR0254 PROTEIN"/>
    <property type="match status" value="1"/>
</dbReference>
<dbReference type="PANTHER" id="PTHR38480">
    <property type="entry name" value="SLR0254 PROTEIN"/>
    <property type="match status" value="1"/>
</dbReference>
<evidence type="ECO:0000256" key="1">
    <source>
        <dbReference type="ARBA" id="ARBA00004141"/>
    </source>
</evidence>
<organism evidence="7 8">
    <name type="scientific">Beggiatoa leptomitoformis</name>
    <dbReference type="NCBI Taxonomy" id="288004"/>
    <lineage>
        <taxon>Bacteria</taxon>
        <taxon>Pseudomonadati</taxon>
        <taxon>Pseudomonadota</taxon>
        <taxon>Gammaproteobacteria</taxon>
        <taxon>Thiotrichales</taxon>
        <taxon>Thiotrichaceae</taxon>
        <taxon>Beggiatoa</taxon>
    </lineage>
</organism>
<dbReference type="GO" id="GO:0016020">
    <property type="term" value="C:membrane"/>
    <property type="evidence" value="ECO:0007669"/>
    <property type="project" value="UniProtKB-SubCell"/>
</dbReference>
<evidence type="ECO:0000313" key="8">
    <source>
        <dbReference type="Proteomes" id="UP000234271"/>
    </source>
</evidence>
<evidence type="ECO:0000256" key="3">
    <source>
        <dbReference type="ARBA" id="ARBA00022989"/>
    </source>
</evidence>
<evidence type="ECO:0000313" key="7">
    <source>
        <dbReference type="EMBL" id="QGX04092.1"/>
    </source>
</evidence>
<comment type="subcellular location">
    <subcellularLocation>
        <location evidence="1">Membrane</location>
        <topology evidence="1">Multi-pass membrane protein</topology>
    </subcellularLocation>
</comment>
<evidence type="ECO:0000256" key="4">
    <source>
        <dbReference type="ARBA" id="ARBA00023136"/>
    </source>
</evidence>
<dbReference type="AlphaFoldDB" id="A0A650GDW7"/>
<feature type="transmembrane region" description="Helical" evidence="5">
    <location>
        <begin position="56"/>
        <end position="75"/>
    </location>
</feature>
<keyword evidence="8" id="KW-1185">Reference proteome</keyword>
<dbReference type="Pfam" id="PF06271">
    <property type="entry name" value="RDD"/>
    <property type="match status" value="1"/>
</dbReference>
<sequence length="242" mass="27241">MMSVSLLDTIQSIETPEGVELTLHVAGPVVRALAWLVDSFIRLGFYFLISQFIFNLGELGIGFFLLIIFLGEWFYHVLFEIYHQGATVGKWLFGIKVLRDSGAPIGWSSSMIRNLLRVVDFLPIFNALGLISMIISKNFQRLGDIAAQTIVVYKEVPIKHLPLPDVPACDLPYPLTLEEQQALISFAERVQILSAARTAELANIIKPVIAERETTQMLYQFANGLVGVNKRYVRDKDDLNQN</sequence>
<dbReference type="OrthoDB" id="9787732at2"/>
<evidence type="ECO:0000256" key="2">
    <source>
        <dbReference type="ARBA" id="ARBA00022692"/>
    </source>
</evidence>
<gene>
    <name evidence="7" type="ORF">BLE401_13305</name>
</gene>
<evidence type="ECO:0000256" key="5">
    <source>
        <dbReference type="SAM" id="Phobius"/>
    </source>
</evidence>
<accession>A0A650GDW7</accession>
<dbReference type="EMBL" id="CP018889">
    <property type="protein sequence ID" value="QGX04092.1"/>
    <property type="molecule type" value="Genomic_DNA"/>
</dbReference>
<evidence type="ECO:0000259" key="6">
    <source>
        <dbReference type="Pfam" id="PF06271"/>
    </source>
</evidence>
<dbReference type="Proteomes" id="UP000234271">
    <property type="component" value="Chromosome"/>
</dbReference>
<proteinExistence type="predicted"/>
<feature type="domain" description="RDD" evidence="6">
    <location>
        <begin position="25"/>
        <end position="147"/>
    </location>
</feature>
<dbReference type="InterPro" id="IPR010432">
    <property type="entry name" value="RDD"/>
</dbReference>
<keyword evidence="2 5" id="KW-0812">Transmembrane</keyword>
<reference evidence="8" key="1">
    <citation type="submission" date="2016-12" db="EMBL/GenBank/DDBJ databases">
        <title>Complete Genome Sequence of Beggiatoa leptomitiformis D-401.</title>
        <authorList>
            <person name="Fomenkov A."/>
            <person name="Vincze T."/>
            <person name="Grabovich M."/>
            <person name="Anton B.P."/>
            <person name="Dubinina G."/>
            <person name="Orlova M."/>
            <person name="Belousova E."/>
            <person name="Roberts R.J."/>
        </authorList>
    </citation>
    <scope>NUCLEOTIDE SEQUENCE [LARGE SCALE GENOMIC DNA]</scope>
    <source>
        <strain evidence="8">D-401</strain>
    </source>
</reference>
<keyword evidence="4 5" id="KW-0472">Membrane</keyword>
<protein>
    <submittedName>
        <fullName evidence="7">RDD family protein</fullName>
    </submittedName>
</protein>
<name>A0A650GDW7_9GAMM</name>
<dbReference type="RefSeq" id="WP_066246131.1">
    <property type="nucleotide sequence ID" value="NZ_CP012373.2"/>
</dbReference>
<keyword evidence="3 5" id="KW-1133">Transmembrane helix</keyword>